<keyword evidence="2" id="KW-1185">Reference proteome</keyword>
<evidence type="ECO:0000313" key="2">
    <source>
        <dbReference type="Proteomes" id="UP001432027"/>
    </source>
</evidence>
<dbReference type="EMBL" id="BTSX01000005">
    <property type="protein sequence ID" value="GMS98834.1"/>
    <property type="molecule type" value="Genomic_DNA"/>
</dbReference>
<dbReference type="AlphaFoldDB" id="A0AAV5TWG2"/>
<sequence>LLISEYFSNGDLLVFMRERRKYMLEQIEDHDETKIITSKKQLVCSPNRVWAGISDISRVPSQRYSGKKHHDRSTRNLEDWRLRIVSGCW</sequence>
<feature type="non-terminal residue" evidence="1">
    <location>
        <position position="1"/>
    </location>
</feature>
<dbReference type="Proteomes" id="UP001432027">
    <property type="component" value="Unassembled WGS sequence"/>
</dbReference>
<evidence type="ECO:0000313" key="1">
    <source>
        <dbReference type="EMBL" id="GMS98834.1"/>
    </source>
</evidence>
<proteinExistence type="predicted"/>
<reference evidence="1" key="1">
    <citation type="submission" date="2023-10" db="EMBL/GenBank/DDBJ databases">
        <title>Genome assembly of Pristionchus species.</title>
        <authorList>
            <person name="Yoshida K."/>
            <person name="Sommer R.J."/>
        </authorList>
    </citation>
    <scope>NUCLEOTIDE SEQUENCE</scope>
    <source>
        <strain evidence="1">RS0144</strain>
    </source>
</reference>
<protein>
    <submittedName>
        <fullName evidence="1">Uncharacterized protein</fullName>
    </submittedName>
</protein>
<accession>A0AAV5TWG2</accession>
<name>A0AAV5TWG2_9BILA</name>
<gene>
    <name evidence="1" type="ORF">PENTCL1PPCAC_21009</name>
</gene>
<comment type="caution">
    <text evidence="1">The sequence shown here is derived from an EMBL/GenBank/DDBJ whole genome shotgun (WGS) entry which is preliminary data.</text>
</comment>
<organism evidence="1 2">
    <name type="scientific">Pristionchus entomophagus</name>
    <dbReference type="NCBI Taxonomy" id="358040"/>
    <lineage>
        <taxon>Eukaryota</taxon>
        <taxon>Metazoa</taxon>
        <taxon>Ecdysozoa</taxon>
        <taxon>Nematoda</taxon>
        <taxon>Chromadorea</taxon>
        <taxon>Rhabditida</taxon>
        <taxon>Rhabditina</taxon>
        <taxon>Diplogasteromorpha</taxon>
        <taxon>Diplogasteroidea</taxon>
        <taxon>Neodiplogasteridae</taxon>
        <taxon>Pristionchus</taxon>
    </lineage>
</organism>